<name>A0AAX3HY15_BACTI</name>
<proteinExistence type="predicted"/>
<comment type="caution">
    <text evidence="2">The sequence shown here is derived from an EMBL/GenBank/DDBJ whole genome shotgun (WGS) entry which is preliminary data.</text>
</comment>
<accession>A0AAX3HY15</accession>
<gene>
    <name evidence="2" type="ORF">BTAR23_AR23_05926</name>
</gene>
<sequence>MITPQHLTRSSAGRQGTSLLSDVGDLSRYSHPRQIQKPDGFFGKT</sequence>
<feature type="compositionally biased region" description="Polar residues" evidence="1">
    <location>
        <begin position="1"/>
        <end position="20"/>
    </location>
</feature>
<feature type="region of interest" description="Disordered" evidence="1">
    <location>
        <begin position="1"/>
        <end position="45"/>
    </location>
</feature>
<reference evidence="2 3" key="1">
    <citation type="submission" date="2019-04" db="EMBL/GenBank/DDBJ databases">
        <authorList>
            <person name="Patino-Navarrete R."/>
            <person name="Patino Navarrete R."/>
        </authorList>
    </citation>
    <scope>NUCLEOTIDE SEQUENCE [LARGE SCALE GENOMIC DNA]</scope>
    <source>
        <strain evidence="2">Bacillus thuringiensis strain AR23</strain>
    </source>
</reference>
<organism evidence="2 3">
    <name type="scientific">Bacillus thuringiensis subsp. israelensis</name>
    <dbReference type="NCBI Taxonomy" id="1430"/>
    <lineage>
        <taxon>Bacteria</taxon>
        <taxon>Bacillati</taxon>
        <taxon>Bacillota</taxon>
        <taxon>Bacilli</taxon>
        <taxon>Bacillales</taxon>
        <taxon>Bacillaceae</taxon>
        <taxon>Bacillus</taxon>
        <taxon>Bacillus cereus group</taxon>
    </lineage>
</organism>
<dbReference type="EMBL" id="CAAKHA010000028">
    <property type="protein sequence ID" value="VIJ07828.1"/>
    <property type="molecule type" value="Genomic_DNA"/>
</dbReference>
<evidence type="ECO:0000256" key="1">
    <source>
        <dbReference type="SAM" id="MobiDB-lite"/>
    </source>
</evidence>
<protein>
    <submittedName>
        <fullName evidence="2">Uncharacterized protein</fullName>
    </submittedName>
</protein>
<evidence type="ECO:0000313" key="3">
    <source>
        <dbReference type="Proteomes" id="UP000508034"/>
    </source>
</evidence>
<evidence type="ECO:0000313" key="2">
    <source>
        <dbReference type="EMBL" id="VIJ07828.1"/>
    </source>
</evidence>
<dbReference type="Proteomes" id="UP000508034">
    <property type="component" value="Unassembled WGS sequence"/>
</dbReference>
<dbReference type="AlphaFoldDB" id="A0AAX3HY15"/>